<dbReference type="KEGG" id="zmk:HG535_0G02810"/>
<dbReference type="GO" id="GO:0000324">
    <property type="term" value="C:fungal-type vacuole"/>
    <property type="evidence" value="ECO:0007669"/>
    <property type="project" value="TreeGrafter"/>
</dbReference>
<evidence type="ECO:0000313" key="4">
    <source>
        <dbReference type="EMBL" id="QLG74398.1"/>
    </source>
</evidence>
<protein>
    <recommendedName>
        <fullName evidence="6">Mid2 domain-containing protein</fullName>
    </recommendedName>
</protein>
<keyword evidence="2" id="KW-0472">Membrane</keyword>
<evidence type="ECO:0008006" key="6">
    <source>
        <dbReference type="Google" id="ProtNLM"/>
    </source>
</evidence>
<dbReference type="RefSeq" id="XP_037146123.1">
    <property type="nucleotide sequence ID" value="XM_037290228.1"/>
</dbReference>
<feature type="signal peptide" evidence="3">
    <location>
        <begin position="1"/>
        <end position="27"/>
    </location>
</feature>
<keyword evidence="2" id="KW-1133">Transmembrane helix</keyword>
<gene>
    <name evidence="4" type="ORF">HG535_0G02810</name>
</gene>
<keyword evidence="5" id="KW-1185">Reference proteome</keyword>
<evidence type="ECO:0000313" key="5">
    <source>
        <dbReference type="Proteomes" id="UP000509704"/>
    </source>
</evidence>
<name>A0A7H9B6P1_ZYGMR</name>
<keyword evidence="2" id="KW-0812">Transmembrane</keyword>
<dbReference type="AlphaFoldDB" id="A0A7H9B6P1"/>
<dbReference type="InterPro" id="IPR051009">
    <property type="entry name" value="PRM"/>
</dbReference>
<dbReference type="OrthoDB" id="4065319at2759"/>
<dbReference type="GO" id="GO:0005935">
    <property type="term" value="C:cellular bud neck"/>
    <property type="evidence" value="ECO:0007669"/>
    <property type="project" value="TreeGrafter"/>
</dbReference>
<keyword evidence="3" id="KW-0732">Signal</keyword>
<evidence type="ECO:0000256" key="2">
    <source>
        <dbReference type="SAM" id="Phobius"/>
    </source>
</evidence>
<dbReference type="EMBL" id="CP058610">
    <property type="protein sequence ID" value="QLG74398.1"/>
    <property type="molecule type" value="Genomic_DNA"/>
</dbReference>
<evidence type="ECO:0000256" key="3">
    <source>
        <dbReference type="SAM" id="SignalP"/>
    </source>
</evidence>
<feature type="compositionally biased region" description="Polar residues" evidence="1">
    <location>
        <begin position="358"/>
        <end position="374"/>
    </location>
</feature>
<dbReference type="PANTHER" id="PTHR36089">
    <property type="entry name" value="CHITIN SYNTHASE 3 COMPLEX PROTEIN CSI2-RELATED"/>
    <property type="match status" value="1"/>
</dbReference>
<accession>A0A7H9B6P1</accession>
<feature type="region of interest" description="Disordered" evidence="1">
    <location>
        <begin position="31"/>
        <end position="132"/>
    </location>
</feature>
<evidence type="ECO:0000256" key="1">
    <source>
        <dbReference type="SAM" id="MobiDB-lite"/>
    </source>
</evidence>
<dbReference type="GeneID" id="59238181"/>
<feature type="transmembrane region" description="Helical" evidence="2">
    <location>
        <begin position="155"/>
        <end position="183"/>
    </location>
</feature>
<feature type="region of interest" description="Disordered" evidence="1">
    <location>
        <begin position="358"/>
        <end position="400"/>
    </location>
</feature>
<dbReference type="Proteomes" id="UP000509704">
    <property type="component" value="Chromosome 7"/>
</dbReference>
<feature type="compositionally biased region" description="Low complexity" evidence="1">
    <location>
        <begin position="31"/>
        <end position="127"/>
    </location>
</feature>
<organism evidence="4 5">
    <name type="scientific">Zygotorulaspora mrakii</name>
    <name type="common">Zygosaccharomyces mrakii</name>
    <dbReference type="NCBI Taxonomy" id="42260"/>
    <lineage>
        <taxon>Eukaryota</taxon>
        <taxon>Fungi</taxon>
        <taxon>Dikarya</taxon>
        <taxon>Ascomycota</taxon>
        <taxon>Saccharomycotina</taxon>
        <taxon>Saccharomycetes</taxon>
        <taxon>Saccharomycetales</taxon>
        <taxon>Saccharomycetaceae</taxon>
        <taxon>Zygotorulaspora</taxon>
    </lineage>
</organism>
<reference evidence="4 5" key="1">
    <citation type="submission" date="2020-07" db="EMBL/GenBank/DDBJ databases">
        <title>The yeast mating-type switching endonuclease HO is a domesticated member of an unorthodox homing genetic element family.</title>
        <authorList>
            <person name="Coughlan A.Y."/>
            <person name="Lombardi L."/>
            <person name="Braun-Galleani S."/>
            <person name="Martos A.R."/>
            <person name="Galeote V."/>
            <person name="Bigey F."/>
            <person name="Dequin S."/>
            <person name="Byrne K.P."/>
            <person name="Wolfe K.H."/>
        </authorList>
    </citation>
    <scope>NUCLEOTIDE SEQUENCE [LARGE SCALE GENOMIC DNA]</scope>
    <source>
        <strain evidence="4 5">NRRL Y-6702</strain>
    </source>
</reference>
<sequence>MNLLSIRKHGSVMWLIFLLTIVVGVLAAGDSTSTSVSQTSRSSNRSTGSASASSGASSSASSSSENTNSRTNASSRSNSSPSATTTRSMPSLRSTSSRSMPSLRTTSTNPSLTSRSSHTDSASSSSSFVPTFTPIVPNEEDNRYIYRASHAGGTVFIAVGSCLGFILLLVGLVVGIFTITSWYRARKEYKLKEIESKYQSDPFFFSQATDSGDNNSYSDNDDNSDISEKVLKTRNSRMTLHTLGSTSVFNLLNHDNKSSDVLDNSAQKQSHNKRQSMFISPTEILQNEGGNQSNIWSDSNFSSSRILDSADSTPREQVRTQFINNPSMSNLASNTPWKESISPREYIQNNSSLLRPDLTSSHGYSVDSGVQQRDASPKLKKNYRPPSVHLDTLLDGNYEQ</sequence>
<feature type="chain" id="PRO_5028974149" description="Mid2 domain-containing protein" evidence="3">
    <location>
        <begin position="28"/>
        <end position="400"/>
    </location>
</feature>
<proteinExistence type="predicted"/>
<dbReference type="PANTHER" id="PTHR36089:SF1">
    <property type="entry name" value="CHITIN SYNTHASE 3 COMPLEX PROTEIN CSI2-RELATED"/>
    <property type="match status" value="1"/>
</dbReference>